<dbReference type="OrthoDB" id="293823at2759"/>
<dbReference type="InterPro" id="IPR007282">
    <property type="entry name" value="NOT2/3/5_C"/>
</dbReference>
<feature type="region of interest" description="Disordered" evidence="4">
    <location>
        <begin position="1"/>
        <end position="23"/>
    </location>
</feature>
<evidence type="ECO:0000256" key="1">
    <source>
        <dbReference type="ARBA" id="ARBA00007682"/>
    </source>
</evidence>
<evidence type="ECO:0000259" key="5">
    <source>
        <dbReference type="Pfam" id="PF04153"/>
    </source>
</evidence>
<evidence type="ECO:0000313" key="6">
    <source>
        <dbReference type="EMBL" id="KMZ86920.1"/>
    </source>
</evidence>
<reference evidence="6 7" key="1">
    <citation type="submission" date="2011-08" db="EMBL/GenBank/DDBJ databases">
        <title>The Genome Sequence of Plasmodium vivax Brazil I.</title>
        <authorList>
            <consortium name="The Broad Institute Genome Sequencing Platform"/>
            <consortium name="The Broad Institute Genome Sequencing Center for Infectious Disease"/>
            <person name="Neafsey D."/>
            <person name="Carlton J."/>
            <person name="Barnwell J."/>
            <person name="Collins W."/>
            <person name="Escalante A."/>
            <person name="Mullikin J."/>
            <person name="Saul A."/>
            <person name="Guigo R."/>
            <person name="Camara F."/>
            <person name="Young S.K."/>
            <person name="Zeng Q."/>
            <person name="Gargeya S."/>
            <person name="Fitzgerald M."/>
            <person name="Haas B."/>
            <person name="Abouelleil A."/>
            <person name="Alvarado L."/>
            <person name="Arachchi H.M."/>
            <person name="Berlin A."/>
            <person name="Brown A."/>
            <person name="Chapman S.B."/>
            <person name="Chen Z."/>
            <person name="Dunbar C."/>
            <person name="Freedman E."/>
            <person name="Gearin G."/>
            <person name="Gellesch M."/>
            <person name="Goldberg J."/>
            <person name="Griggs A."/>
            <person name="Gujja S."/>
            <person name="Heiman D."/>
            <person name="Howarth C."/>
            <person name="Larson L."/>
            <person name="Lui A."/>
            <person name="MacDonald P.J.P."/>
            <person name="Montmayeur A."/>
            <person name="Murphy C."/>
            <person name="Neiman D."/>
            <person name="Pearson M."/>
            <person name="Priest M."/>
            <person name="Roberts A."/>
            <person name="Saif S."/>
            <person name="Shea T."/>
            <person name="Shenoy N."/>
            <person name="Sisk P."/>
            <person name="Stolte C."/>
            <person name="Sykes S."/>
            <person name="Wortman J."/>
            <person name="Nusbaum C."/>
            <person name="Birren B."/>
        </authorList>
    </citation>
    <scope>NUCLEOTIDE SEQUENCE [LARGE SCALE GENOMIC DNA]</scope>
    <source>
        <strain evidence="6 7">Brazil I</strain>
    </source>
</reference>
<comment type="similarity">
    <text evidence="1">Belongs to the CNOT2/3/5 family.</text>
</comment>
<dbReference type="GO" id="GO:0030015">
    <property type="term" value="C:CCR4-NOT core complex"/>
    <property type="evidence" value="ECO:0007669"/>
    <property type="project" value="InterPro"/>
</dbReference>
<dbReference type="GO" id="GO:0006355">
    <property type="term" value="P:regulation of DNA-templated transcription"/>
    <property type="evidence" value="ECO:0007669"/>
    <property type="project" value="InterPro"/>
</dbReference>
<dbReference type="InterPro" id="IPR038635">
    <property type="entry name" value="CCR4-NOT_su2/3/5_C_sf"/>
</dbReference>
<protein>
    <recommendedName>
        <fullName evidence="5">NOT2/NOT3/NOT5 C-terminal domain-containing protein</fullName>
    </recommendedName>
</protein>
<keyword evidence="3" id="KW-0804">Transcription</keyword>
<feature type="compositionally biased region" description="Basic and acidic residues" evidence="4">
    <location>
        <begin position="14"/>
        <end position="23"/>
    </location>
</feature>
<dbReference type="Pfam" id="PF04153">
    <property type="entry name" value="NOT2_3_5_C"/>
    <property type="match status" value="1"/>
</dbReference>
<evidence type="ECO:0000256" key="4">
    <source>
        <dbReference type="SAM" id="MobiDB-lite"/>
    </source>
</evidence>
<dbReference type="InterPro" id="IPR040168">
    <property type="entry name" value="Not2/3/5"/>
</dbReference>
<evidence type="ECO:0000313" key="7">
    <source>
        <dbReference type="Proteomes" id="UP000053327"/>
    </source>
</evidence>
<dbReference type="EMBL" id="KQ234811">
    <property type="protein sequence ID" value="KMZ86920.1"/>
    <property type="molecule type" value="Genomic_DNA"/>
</dbReference>
<name>A0A0J9SV41_PLAV1</name>
<accession>A0A0J9SV41</accession>
<evidence type="ECO:0000256" key="3">
    <source>
        <dbReference type="ARBA" id="ARBA00023163"/>
    </source>
</evidence>
<proteinExistence type="inferred from homology"/>
<dbReference type="Proteomes" id="UP000053327">
    <property type="component" value="Unassembled WGS sequence"/>
</dbReference>
<dbReference type="PANTHER" id="PTHR23326">
    <property type="entry name" value="CCR4 NOT-RELATED"/>
    <property type="match status" value="1"/>
</dbReference>
<sequence length="185" mass="22142">MEKTMEEQCGTNLMKEDGKRKQVSDEELSMSAQRLLERNTLKLEELIESSYTNCIKKSDRDHFRQYAPRVMCGNPCEHFPSTPLSDFQSPQLFEKLPLDTLFFIFYYQPGTYQQHLAAKELKKKSWKYHKKYTTWFLPCDNNTRMLNDKTEQGTYLSFDYESTWSKQLKEEFSFEHMYLEDEITA</sequence>
<keyword evidence="2" id="KW-0805">Transcription regulation</keyword>
<gene>
    <name evidence="6" type="ORF">PVBG_02761</name>
</gene>
<feature type="domain" description="NOT2/NOT3/NOT5 C-terminal" evidence="5">
    <location>
        <begin position="51"/>
        <end position="179"/>
    </location>
</feature>
<dbReference type="AlphaFoldDB" id="A0A0J9SV41"/>
<evidence type="ECO:0000256" key="2">
    <source>
        <dbReference type="ARBA" id="ARBA00023015"/>
    </source>
</evidence>
<organism evidence="6 7">
    <name type="scientific">Plasmodium vivax (strain Brazil I)</name>
    <dbReference type="NCBI Taxonomy" id="1033975"/>
    <lineage>
        <taxon>Eukaryota</taxon>
        <taxon>Sar</taxon>
        <taxon>Alveolata</taxon>
        <taxon>Apicomplexa</taxon>
        <taxon>Aconoidasida</taxon>
        <taxon>Haemosporida</taxon>
        <taxon>Plasmodiidae</taxon>
        <taxon>Plasmodium</taxon>
        <taxon>Plasmodium (Plasmodium)</taxon>
    </lineage>
</organism>
<dbReference type="Gene3D" id="2.30.30.1020">
    <property type="entry name" value="CCR4-NOT complex subunit 2/3/5, C-terminal domain"/>
    <property type="match status" value="1"/>
</dbReference>